<name>A0ABQ6Z223_9ENTE</name>
<evidence type="ECO:0000256" key="4">
    <source>
        <dbReference type="ARBA" id="ARBA00022695"/>
    </source>
</evidence>
<keyword evidence="3" id="KW-0808">Transferase</keyword>
<dbReference type="PANTHER" id="PTHR34388">
    <property type="entry name" value="DNA POLYMERASE III SUBUNIT DELTA"/>
    <property type="match status" value="1"/>
</dbReference>
<organism evidence="11 12">
    <name type="scientific">Candidatus Enterococcus willemsii</name>
    <dbReference type="NCBI Taxonomy" id="1857215"/>
    <lineage>
        <taxon>Bacteria</taxon>
        <taxon>Bacillati</taxon>
        <taxon>Bacillota</taxon>
        <taxon>Bacilli</taxon>
        <taxon>Lactobacillales</taxon>
        <taxon>Enterococcaceae</taxon>
        <taxon>Enterococcus</taxon>
    </lineage>
</organism>
<keyword evidence="4" id="KW-0548">Nucleotidyltransferase</keyword>
<accession>A0ABQ6Z223</accession>
<gene>
    <name evidence="11" type="ORF">BAU17_13440</name>
</gene>
<comment type="caution">
    <text evidence="11">The sequence shown here is derived from an EMBL/GenBank/DDBJ whole genome shotgun (WGS) entry which is preliminary data.</text>
</comment>
<protein>
    <recommendedName>
        <fullName evidence="2">DNA polymerase III subunit delta</fullName>
        <ecNumber evidence="1">2.7.7.7</ecNumber>
    </recommendedName>
</protein>
<evidence type="ECO:0000259" key="10">
    <source>
        <dbReference type="Pfam" id="PF21694"/>
    </source>
</evidence>
<dbReference type="NCBIfam" id="TIGR01128">
    <property type="entry name" value="holA"/>
    <property type="match status" value="1"/>
</dbReference>
<evidence type="ECO:0000256" key="8">
    <source>
        <dbReference type="ARBA" id="ARBA00049244"/>
    </source>
</evidence>
<dbReference type="Pfam" id="PF06144">
    <property type="entry name" value="DNA_pol3_delta"/>
    <property type="match status" value="1"/>
</dbReference>
<dbReference type="InterPro" id="IPR005790">
    <property type="entry name" value="DNA_polIII_delta"/>
</dbReference>
<evidence type="ECO:0000256" key="2">
    <source>
        <dbReference type="ARBA" id="ARBA00017703"/>
    </source>
</evidence>
<dbReference type="InterPro" id="IPR048466">
    <property type="entry name" value="DNA_pol3_delta-like_C"/>
</dbReference>
<evidence type="ECO:0000256" key="1">
    <source>
        <dbReference type="ARBA" id="ARBA00012417"/>
    </source>
</evidence>
<dbReference type="PANTHER" id="PTHR34388:SF1">
    <property type="entry name" value="DNA POLYMERASE III SUBUNIT DELTA"/>
    <property type="match status" value="1"/>
</dbReference>
<evidence type="ECO:0000256" key="3">
    <source>
        <dbReference type="ARBA" id="ARBA00022679"/>
    </source>
</evidence>
<reference evidence="11 12" key="1">
    <citation type="submission" date="2016-06" db="EMBL/GenBank/DDBJ databases">
        <title>Four novel species of enterococci isolated from chicken manure.</title>
        <authorList>
            <person name="Van Tyne D."/>
        </authorList>
    </citation>
    <scope>NUCLEOTIDE SEQUENCE [LARGE SCALE GENOMIC DNA]</scope>
    <source>
        <strain evidence="11 12">CU12B</strain>
    </source>
</reference>
<feature type="domain" description="DNA polymerase III delta subunit-like C-terminal" evidence="10">
    <location>
        <begin position="216"/>
        <end position="335"/>
    </location>
</feature>
<dbReference type="Gene3D" id="1.10.8.60">
    <property type="match status" value="1"/>
</dbReference>
<keyword evidence="6" id="KW-0239">DNA-directed DNA polymerase</keyword>
<dbReference type="SUPFAM" id="SSF48019">
    <property type="entry name" value="post-AAA+ oligomerization domain-like"/>
    <property type="match status" value="1"/>
</dbReference>
<proteinExistence type="inferred from homology"/>
<dbReference type="Pfam" id="PF21694">
    <property type="entry name" value="DNA_pol3_delta_C"/>
    <property type="match status" value="1"/>
</dbReference>
<evidence type="ECO:0000313" key="11">
    <source>
        <dbReference type="EMBL" id="KAF1305620.1"/>
    </source>
</evidence>
<dbReference type="EMBL" id="MAEL01000012">
    <property type="protein sequence ID" value="KAF1305620.1"/>
    <property type="molecule type" value="Genomic_DNA"/>
</dbReference>
<keyword evidence="5" id="KW-0235">DNA replication</keyword>
<sequence>MNTQQAIQAIHSQKFQPIYLVLGTEDYLQTQVREAFLQTLQLSHDDLNFAQFDLEQDSLDSVLDEAQSTPFFGDYRLIFAENPFFLTAEKKASAPEQNIDGLLDYLKNPADTAILVFFAKYDKLDERKKVTKQLKKAAESIEVQPMKEAEVRRYLQQTLDNDGLLMERDAFELFIRLTDMRLSKAMQELDKLRLYAGDKKRISRQAVEALVPKSLEHNVFDLTNDVLQGKTEEALRLYDDLHLQGEETIKINAILITQIRLLLQTAILVKSGYQQGNIAETLKVHPYRVKLAMQQVRKMRQQDLSLLYDELIENDYLVKSGRMDKEFLFQLFVLKAAQQIKNRGKA</sequence>
<comment type="similarity">
    <text evidence="7">Belongs to the DNA polymerase HolA subunit family.</text>
</comment>
<evidence type="ECO:0000259" key="9">
    <source>
        <dbReference type="Pfam" id="PF06144"/>
    </source>
</evidence>
<dbReference type="InterPro" id="IPR027417">
    <property type="entry name" value="P-loop_NTPase"/>
</dbReference>
<dbReference type="InterPro" id="IPR010372">
    <property type="entry name" value="DNA_pol3_delta_N"/>
</dbReference>
<evidence type="ECO:0000313" key="12">
    <source>
        <dbReference type="Proteomes" id="UP000782705"/>
    </source>
</evidence>
<dbReference type="RefSeq" id="WP_161901120.1">
    <property type="nucleotide sequence ID" value="NZ_MAEL01000012.1"/>
</dbReference>
<dbReference type="InterPro" id="IPR008921">
    <property type="entry name" value="DNA_pol3_clamp-load_cplx_C"/>
</dbReference>
<dbReference type="Gene3D" id="3.40.50.300">
    <property type="entry name" value="P-loop containing nucleotide triphosphate hydrolases"/>
    <property type="match status" value="1"/>
</dbReference>
<comment type="catalytic activity">
    <reaction evidence="8">
        <text>DNA(n) + a 2'-deoxyribonucleoside 5'-triphosphate = DNA(n+1) + diphosphate</text>
        <dbReference type="Rhea" id="RHEA:22508"/>
        <dbReference type="Rhea" id="RHEA-COMP:17339"/>
        <dbReference type="Rhea" id="RHEA-COMP:17340"/>
        <dbReference type="ChEBI" id="CHEBI:33019"/>
        <dbReference type="ChEBI" id="CHEBI:61560"/>
        <dbReference type="ChEBI" id="CHEBI:173112"/>
        <dbReference type="EC" id="2.7.7.7"/>
    </reaction>
</comment>
<evidence type="ECO:0000256" key="5">
    <source>
        <dbReference type="ARBA" id="ARBA00022705"/>
    </source>
</evidence>
<keyword evidence="12" id="KW-1185">Reference proteome</keyword>
<evidence type="ECO:0000256" key="7">
    <source>
        <dbReference type="ARBA" id="ARBA00034754"/>
    </source>
</evidence>
<evidence type="ECO:0000256" key="6">
    <source>
        <dbReference type="ARBA" id="ARBA00022932"/>
    </source>
</evidence>
<dbReference type="EC" id="2.7.7.7" evidence="1"/>
<dbReference type="SUPFAM" id="SSF52540">
    <property type="entry name" value="P-loop containing nucleoside triphosphate hydrolases"/>
    <property type="match status" value="1"/>
</dbReference>
<dbReference type="Gene3D" id="1.20.272.10">
    <property type="match status" value="1"/>
</dbReference>
<feature type="domain" description="DNA polymerase III delta N-terminal" evidence="9">
    <location>
        <begin position="19"/>
        <end position="143"/>
    </location>
</feature>
<dbReference type="Proteomes" id="UP000782705">
    <property type="component" value="Unassembled WGS sequence"/>
</dbReference>